<comment type="caution">
    <text evidence="1">The sequence shown here is derived from an EMBL/GenBank/DDBJ whole genome shotgun (WGS) entry which is preliminary data.</text>
</comment>
<name>A0ABS0VDF2_PSEVE</name>
<accession>A0ABS0VDF2</accession>
<proteinExistence type="predicted"/>
<dbReference type="RefSeq" id="WP_198717183.1">
    <property type="nucleotide sequence ID" value="NZ_JAEILD010000039.1"/>
</dbReference>
<sequence length="65" mass="7332">MSQKTVYQYDADGWYMGETLADADPMVPGNWLLPAGTTETKPPIFTANKIPKWVGYKWKLVSPQV</sequence>
<dbReference type="EMBL" id="JAEILD010000039">
    <property type="protein sequence ID" value="MBI6649139.1"/>
    <property type="molecule type" value="Genomic_DNA"/>
</dbReference>
<keyword evidence="2" id="KW-1185">Reference proteome</keyword>
<reference evidence="1 2" key="1">
    <citation type="submission" date="2020-12" db="EMBL/GenBank/DDBJ databases">
        <title>Comparative genomic insights into the epidemiology and virulence of plant pathogenic Pseudomonads from Turkey.</title>
        <authorList>
            <person name="Dillon M."/>
            <person name="Ruiz-Bedoya T."/>
            <person name="Bendalovic-Torma C."/>
            <person name="Guttman K.M."/>
            <person name="Kwak H."/>
            <person name="Middleton M.A."/>
            <person name="Wang P.W."/>
            <person name="Horuz S."/>
            <person name="Aysan Y."/>
            <person name="Guttman D.S."/>
        </authorList>
    </citation>
    <scope>NUCLEOTIDE SEQUENCE [LARGE SCALE GENOMIC DNA]</scope>
    <source>
        <strain evidence="1 2">S4_EA_3a</strain>
    </source>
</reference>
<gene>
    <name evidence="1" type="ORF">YA0849_08985</name>
</gene>
<evidence type="ECO:0000313" key="1">
    <source>
        <dbReference type="EMBL" id="MBI6649139.1"/>
    </source>
</evidence>
<organism evidence="1 2">
    <name type="scientific">Pseudomonas veronii</name>
    <dbReference type="NCBI Taxonomy" id="76761"/>
    <lineage>
        <taxon>Bacteria</taxon>
        <taxon>Pseudomonadati</taxon>
        <taxon>Pseudomonadota</taxon>
        <taxon>Gammaproteobacteria</taxon>
        <taxon>Pseudomonadales</taxon>
        <taxon>Pseudomonadaceae</taxon>
        <taxon>Pseudomonas</taxon>
    </lineage>
</organism>
<dbReference type="Proteomes" id="UP000614123">
    <property type="component" value="Unassembled WGS sequence"/>
</dbReference>
<protein>
    <recommendedName>
        <fullName evidence="3">Tail fiber assembly protein</fullName>
    </recommendedName>
</protein>
<evidence type="ECO:0008006" key="3">
    <source>
        <dbReference type="Google" id="ProtNLM"/>
    </source>
</evidence>
<evidence type="ECO:0000313" key="2">
    <source>
        <dbReference type="Proteomes" id="UP000614123"/>
    </source>
</evidence>